<evidence type="ECO:0000256" key="13">
    <source>
        <dbReference type="SAM" id="Phobius"/>
    </source>
</evidence>
<feature type="transmembrane region" description="Helical" evidence="13">
    <location>
        <begin position="99"/>
        <end position="122"/>
    </location>
</feature>
<dbReference type="GO" id="GO:0015379">
    <property type="term" value="F:potassium:chloride symporter activity"/>
    <property type="evidence" value="ECO:0007669"/>
    <property type="project" value="TreeGrafter"/>
</dbReference>
<evidence type="ECO:0000256" key="9">
    <source>
        <dbReference type="ARBA" id="ARBA00023065"/>
    </source>
</evidence>
<accession>T1JD20</accession>
<name>T1JD20_STRMM</name>
<evidence type="ECO:0000256" key="7">
    <source>
        <dbReference type="ARBA" id="ARBA00022958"/>
    </source>
</evidence>
<reference evidence="16" key="1">
    <citation type="submission" date="2011-05" db="EMBL/GenBank/DDBJ databases">
        <authorList>
            <person name="Richards S.R."/>
            <person name="Qu J."/>
            <person name="Jiang H."/>
            <person name="Jhangiani S.N."/>
            <person name="Agravi P."/>
            <person name="Goodspeed R."/>
            <person name="Gross S."/>
            <person name="Mandapat C."/>
            <person name="Jackson L."/>
            <person name="Mathew T."/>
            <person name="Pu L."/>
            <person name="Thornton R."/>
            <person name="Saada N."/>
            <person name="Wilczek-Boney K.B."/>
            <person name="Lee S."/>
            <person name="Kovar C."/>
            <person name="Wu Y."/>
            <person name="Scherer S.E."/>
            <person name="Worley K.C."/>
            <person name="Muzny D.M."/>
            <person name="Gibbs R."/>
        </authorList>
    </citation>
    <scope>NUCLEOTIDE SEQUENCE</scope>
    <source>
        <strain evidence="16">Brora</strain>
    </source>
</reference>
<keyword evidence="16" id="KW-1185">Reference proteome</keyword>
<feature type="transmembrane region" description="Helical" evidence="13">
    <location>
        <begin position="134"/>
        <end position="167"/>
    </location>
</feature>
<dbReference type="GO" id="GO:0055064">
    <property type="term" value="P:chloride ion homeostasis"/>
    <property type="evidence" value="ECO:0007669"/>
    <property type="project" value="TreeGrafter"/>
</dbReference>
<organism evidence="15 16">
    <name type="scientific">Strigamia maritima</name>
    <name type="common">European centipede</name>
    <name type="synonym">Geophilus maritimus</name>
    <dbReference type="NCBI Taxonomy" id="126957"/>
    <lineage>
        <taxon>Eukaryota</taxon>
        <taxon>Metazoa</taxon>
        <taxon>Ecdysozoa</taxon>
        <taxon>Arthropoda</taxon>
        <taxon>Myriapoda</taxon>
        <taxon>Chilopoda</taxon>
        <taxon>Pleurostigmophora</taxon>
        <taxon>Geophilomorpha</taxon>
        <taxon>Linotaeniidae</taxon>
        <taxon>Strigamia</taxon>
    </lineage>
</organism>
<protein>
    <recommendedName>
        <fullName evidence="12">Solute carrier family 12 member 8</fullName>
    </recommendedName>
</protein>
<comment type="subcellular location">
    <subcellularLocation>
        <location evidence="1">Membrane</location>
        <topology evidence="1">Multi-pass membrane protein</topology>
    </subcellularLocation>
</comment>
<keyword evidence="5 13" id="KW-0812">Transmembrane</keyword>
<keyword evidence="6" id="KW-0769">Symport</keyword>
<sequence length="682" mass="74890">MDIPSETDWKKYGLQTDEELHNDNAVNGASPAHTSSSHHNELFSQDQSSASKPWWKTTFFISQPILFGAWDGVFTACMINIFGVIVFLRSGWIVGEAGIGNSMLIVVIAILIILASVFAGIGICERCPVERGGVYFLISHVLGAKVGGAVGIVYCFGQAVSAALHTIGFGEAIGKLLPHQDVWIERAIALSVLVILVGINIAGVIWVIKLQFVLLIILLLAALDFSVGSFIHTKPEAGVDGYFSTNFWNNSKSAYTENNNWFTVFGVFFPTLTGIFAGINMSGDLRNPPSDIPIGTLSAIGTSSFLYLTFILILGATCQRSALLTDYLIAEKVSALGVIFLAGLYISSVSSCLATLYGAPRVLQSIAQENVIPFINILGRGSGPNQIPKFGLLVITLLAVVFILVGQINTLAPLVTMPFLLTYAFINYAYFALAMTFDEWQRQDQKLRIKDTLPSPSFDKTAKSYGSTVDGADLDKLFPERSKYRQKTYTQMKLQTRASSATSSLVSSPDEHSSILSADEPINNLNIKSQECDGSSGSFSDFNLMLEKHPTYLTDIGRKSLNWYSMLCNRWISILGALLNIILMFFVHWVYALVHIAIFAVIYLYIGQVSPGVSPGVAKFKFFLSIKISMYQLFGKTALDEDQIIIPSMHPGVETMAAQLNEDNADYATRARYHQSEYIENR</sequence>
<dbReference type="OMA" id="IMFIIQW"/>
<dbReference type="FunFam" id="1.20.1740.10:FF:000030">
    <property type="entry name" value="solute carrier family 12 member 8"/>
    <property type="match status" value="1"/>
</dbReference>
<feature type="transmembrane region" description="Helical" evidence="13">
    <location>
        <begin position="65"/>
        <end position="87"/>
    </location>
</feature>
<evidence type="ECO:0000256" key="5">
    <source>
        <dbReference type="ARBA" id="ARBA00022692"/>
    </source>
</evidence>
<feature type="transmembrane region" description="Helical" evidence="13">
    <location>
        <begin position="292"/>
        <end position="315"/>
    </location>
</feature>
<dbReference type="PANTHER" id="PTHR11827:SF6">
    <property type="entry name" value="SOLUTE CARRIER FAMILY 12 MEMBER 8"/>
    <property type="match status" value="1"/>
</dbReference>
<dbReference type="EnsemblMetazoa" id="SMAR011699-RA">
    <property type="protein sequence ID" value="SMAR011699-PA"/>
    <property type="gene ID" value="SMAR011699"/>
</dbReference>
<evidence type="ECO:0000313" key="15">
    <source>
        <dbReference type="EnsemblMetazoa" id="SMAR011699-PA"/>
    </source>
</evidence>
<keyword evidence="9" id="KW-0406">Ion transport</keyword>
<dbReference type="Proteomes" id="UP000014500">
    <property type="component" value="Unassembled WGS sequence"/>
</dbReference>
<dbReference type="GO" id="GO:0016020">
    <property type="term" value="C:membrane"/>
    <property type="evidence" value="ECO:0007669"/>
    <property type="project" value="UniProtKB-SubCell"/>
</dbReference>
<proteinExistence type="inferred from homology"/>
<dbReference type="AlphaFoldDB" id="T1JD20"/>
<feature type="transmembrane region" description="Helical" evidence="13">
    <location>
        <begin position="187"/>
        <end position="207"/>
    </location>
</feature>
<comment type="similarity">
    <text evidence="2">Belongs to the SLC12A transporter family.</text>
</comment>
<evidence type="ECO:0000256" key="2">
    <source>
        <dbReference type="ARBA" id="ARBA00010593"/>
    </source>
</evidence>
<reference evidence="15" key="2">
    <citation type="submission" date="2015-02" db="UniProtKB">
        <authorList>
            <consortium name="EnsemblMetazoa"/>
        </authorList>
    </citation>
    <scope>IDENTIFICATION</scope>
</reference>
<feature type="domain" description="Amino acid permease/ SLC12A" evidence="14">
    <location>
        <begin position="73"/>
        <end position="436"/>
    </location>
</feature>
<evidence type="ECO:0000313" key="16">
    <source>
        <dbReference type="Proteomes" id="UP000014500"/>
    </source>
</evidence>
<dbReference type="GO" id="GO:0055075">
    <property type="term" value="P:potassium ion homeostasis"/>
    <property type="evidence" value="ECO:0007669"/>
    <property type="project" value="TreeGrafter"/>
</dbReference>
<dbReference type="Pfam" id="PF00324">
    <property type="entry name" value="AA_permease"/>
    <property type="match status" value="1"/>
</dbReference>
<evidence type="ECO:0000256" key="11">
    <source>
        <dbReference type="ARBA" id="ARBA00023214"/>
    </source>
</evidence>
<evidence type="ECO:0000256" key="1">
    <source>
        <dbReference type="ARBA" id="ARBA00004141"/>
    </source>
</evidence>
<feature type="transmembrane region" description="Helical" evidence="13">
    <location>
        <begin position="212"/>
        <end position="231"/>
    </location>
</feature>
<keyword evidence="4" id="KW-0633">Potassium transport</keyword>
<dbReference type="STRING" id="126957.T1JD20"/>
<dbReference type="EMBL" id="JH432094">
    <property type="status" value="NOT_ANNOTATED_CDS"/>
    <property type="molecule type" value="Genomic_DNA"/>
</dbReference>
<evidence type="ECO:0000256" key="10">
    <source>
        <dbReference type="ARBA" id="ARBA00023136"/>
    </source>
</evidence>
<dbReference type="PANTHER" id="PTHR11827">
    <property type="entry name" value="SOLUTE CARRIER FAMILY 12, CATION COTRANSPORTERS"/>
    <property type="match status" value="1"/>
</dbReference>
<evidence type="ECO:0000256" key="6">
    <source>
        <dbReference type="ARBA" id="ARBA00022847"/>
    </source>
</evidence>
<dbReference type="GO" id="GO:1990573">
    <property type="term" value="P:potassium ion import across plasma membrane"/>
    <property type="evidence" value="ECO:0007669"/>
    <property type="project" value="TreeGrafter"/>
</dbReference>
<feature type="transmembrane region" description="Helical" evidence="13">
    <location>
        <begin position="261"/>
        <end position="280"/>
    </location>
</feature>
<feature type="transmembrane region" description="Helical" evidence="13">
    <location>
        <begin position="335"/>
        <end position="359"/>
    </location>
</feature>
<evidence type="ECO:0000256" key="12">
    <source>
        <dbReference type="ARBA" id="ARBA00073711"/>
    </source>
</evidence>
<keyword evidence="10 13" id="KW-0472">Membrane</keyword>
<dbReference type="eggNOG" id="KOG2083">
    <property type="taxonomic scope" value="Eukaryota"/>
</dbReference>
<keyword evidence="11" id="KW-0868">Chloride</keyword>
<evidence type="ECO:0000256" key="3">
    <source>
        <dbReference type="ARBA" id="ARBA00022448"/>
    </source>
</evidence>
<keyword evidence="3" id="KW-0813">Transport</keyword>
<dbReference type="GO" id="GO:0006884">
    <property type="term" value="P:cell volume homeostasis"/>
    <property type="evidence" value="ECO:0007669"/>
    <property type="project" value="TreeGrafter"/>
</dbReference>
<dbReference type="Gene3D" id="1.20.1740.10">
    <property type="entry name" value="Amino acid/polyamine transporter I"/>
    <property type="match status" value="1"/>
</dbReference>
<feature type="transmembrane region" description="Helical" evidence="13">
    <location>
        <begin position="420"/>
        <end position="440"/>
    </location>
</feature>
<keyword evidence="7" id="KW-0630">Potassium</keyword>
<keyword evidence="8 13" id="KW-1133">Transmembrane helix</keyword>
<dbReference type="InterPro" id="IPR004841">
    <property type="entry name" value="AA-permease/SLC12A_dom"/>
</dbReference>
<dbReference type="PhylomeDB" id="T1JD20"/>
<feature type="transmembrane region" description="Helical" evidence="13">
    <location>
        <begin position="390"/>
        <end position="408"/>
    </location>
</feature>
<evidence type="ECO:0000256" key="4">
    <source>
        <dbReference type="ARBA" id="ARBA00022538"/>
    </source>
</evidence>
<feature type="transmembrane region" description="Helical" evidence="13">
    <location>
        <begin position="563"/>
        <end position="583"/>
    </location>
</feature>
<evidence type="ECO:0000256" key="8">
    <source>
        <dbReference type="ARBA" id="ARBA00022989"/>
    </source>
</evidence>
<dbReference type="InterPro" id="IPR004842">
    <property type="entry name" value="SLC12A_fam"/>
</dbReference>
<evidence type="ECO:0000259" key="14">
    <source>
        <dbReference type="Pfam" id="PF00324"/>
    </source>
</evidence>
<dbReference type="HOGENOM" id="CLU_017440_1_0_1"/>